<dbReference type="SUPFAM" id="SSF53659">
    <property type="entry name" value="Isocitrate/Isopropylmalate dehydrogenase-like"/>
    <property type="match status" value="1"/>
</dbReference>
<dbReference type="GO" id="GO:0008615">
    <property type="term" value="P:pyridoxine biosynthetic process"/>
    <property type="evidence" value="ECO:0007669"/>
    <property type="project" value="TreeGrafter"/>
</dbReference>
<dbReference type="Gene3D" id="3.40.718.10">
    <property type="entry name" value="Isopropylmalate Dehydrogenase"/>
    <property type="match status" value="1"/>
</dbReference>
<dbReference type="PATRIC" id="fig|1401651.3.peg.69"/>
<proteinExistence type="predicted"/>
<protein>
    <submittedName>
        <fullName evidence="4">4-hydroxythreonine-4-phosphate dehydrogenase</fullName>
    </submittedName>
</protein>
<evidence type="ECO:0000256" key="2">
    <source>
        <dbReference type="ARBA" id="ARBA00023002"/>
    </source>
</evidence>
<dbReference type="GO" id="GO:0046872">
    <property type="term" value="F:metal ion binding"/>
    <property type="evidence" value="ECO:0007669"/>
    <property type="project" value="UniProtKB-KW"/>
</dbReference>
<evidence type="ECO:0000313" key="5">
    <source>
        <dbReference type="Proteomes" id="UP000054529"/>
    </source>
</evidence>
<keyword evidence="3" id="KW-0520">NAD</keyword>
<name>A0A0C1V6K0_9ENTR</name>
<organism evidence="4 5">
    <name type="scientific">Candidatus Riesia pediculischaeffi PTSU</name>
    <dbReference type="NCBI Taxonomy" id="1401651"/>
    <lineage>
        <taxon>Bacteria</taxon>
        <taxon>Pseudomonadati</taxon>
        <taxon>Pseudomonadota</taxon>
        <taxon>Gammaproteobacteria</taxon>
        <taxon>Enterobacterales</taxon>
        <taxon>Enterobacteriaceae</taxon>
        <taxon>Candidatus Riesia</taxon>
    </lineage>
</organism>
<dbReference type="GO" id="GO:0050570">
    <property type="term" value="F:4-hydroxythreonine-4-phosphate dehydrogenase activity"/>
    <property type="evidence" value="ECO:0007669"/>
    <property type="project" value="TreeGrafter"/>
</dbReference>
<evidence type="ECO:0000256" key="3">
    <source>
        <dbReference type="ARBA" id="ARBA00023027"/>
    </source>
</evidence>
<dbReference type="AlphaFoldDB" id="A0A0C1V6K0"/>
<comment type="caution">
    <text evidence="4">The sequence shown here is derived from an EMBL/GenBank/DDBJ whole genome shotgun (WGS) entry which is preliminary data.</text>
</comment>
<dbReference type="Proteomes" id="UP000054529">
    <property type="component" value="Unassembled WGS sequence"/>
</dbReference>
<dbReference type="Pfam" id="PF04166">
    <property type="entry name" value="PdxA"/>
    <property type="match status" value="1"/>
</dbReference>
<gene>
    <name evidence="4" type="ORF">P689_11940</name>
</gene>
<dbReference type="OrthoDB" id="9801783at2"/>
<keyword evidence="2" id="KW-0560">Oxidoreductase</keyword>
<dbReference type="PANTHER" id="PTHR30004:SF5">
    <property type="entry name" value="4-HYDROXYTHREONINE-4-PHOSPHATE DEHYDROGENASE"/>
    <property type="match status" value="1"/>
</dbReference>
<dbReference type="RefSeq" id="WP_039719473.1">
    <property type="nucleotide sequence ID" value="NZ_AWXV01000002.1"/>
</dbReference>
<dbReference type="GO" id="GO:0051287">
    <property type="term" value="F:NAD binding"/>
    <property type="evidence" value="ECO:0007669"/>
    <property type="project" value="InterPro"/>
</dbReference>
<dbReference type="GO" id="GO:0042823">
    <property type="term" value="P:pyridoxal phosphate biosynthetic process"/>
    <property type="evidence" value="ECO:0007669"/>
    <property type="project" value="TreeGrafter"/>
</dbReference>
<accession>A0A0C1V6K0</accession>
<dbReference type="EMBL" id="AWXV01000002">
    <property type="protein sequence ID" value="KIE64069.1"/>
    <property type="molecule type" value="Genomic_DNA"/>
</dbReference>
<evidence type="ECO:0000313" key="4">
    <source>
        <dbReference type="EMBL" id="KIE64069.1"/>
    </source>
</evidence>
<dbReference type="PANTHER" id="PTHR30004">
    <property type="entry name" value="4-HYDROXYTHREONINE-4-PHOSPHATE DEHYDROGENASE"/>
    <property type="match status" value="1"/>
</dbReference>
<reference evidence="4 5" key="1">
    <citation type="journal article" date="2014" name="G3 (Bethesda)">
        <title>Genome sequence of Candidatus Riesia pediculischaeffi, endosymbiont of chimpanzee lice, and genomic comparison of recently acquired endosymbionts from human and chimpanzee lice.</title>
        <authorList>
            <person name="Boyd B.M."/>
            <person name="Allen J.M."/>
            <person name="de Crecy-Lagard V."/>
            <person name="Reed D.L."/>
        </authorList>
    </citation>
    <scope>NUCLEOTIDE SEQUENCE [LARGE SCALE GENOMIC DNA]</scope>
    <source>
        <strain evidence="4 5">PTSU</strain>
    </source>
</reference>
<dbReference type="NCBIfam" id="TIGR00557">
    <property type="entry name" value="pdxA"/>
    <property type="match status" value="1"/>
</dbReference>
<keyword evidence="1" id="KW-0479">Metal-binding</keyword>
<dbReference type="InterPro" id="IPR005255">
    <property type="entry name" value="PdxA_fam"/>
</dbReference>
<sequence length="326" mass="36285">MENIQKTFVITTGEPSGIGPDILIKLVQRRWPVRLVTISDPFLLIERAKSLNLRLNLIPYSKSYSIHLQPRRSIYIKSIQLRHPVIPGKLDKRNSKYVIEMLRKSCFGCLRGDFDGIITGPVHKGIINDCGTQFTGHTEFLASLCNIERTVMLLVSNTLKVAFLTTHVSLRDVPNLINVKSLTDTLLILHNEISSIFNIPNPIIHVCGLNPHAGEQGYFGKEEIEVISPTISALNKKGLNVHGPFPADSIFQKENLKHIDVVLAMYHDQGMPVLKNIGFFHSVNLTLGLPFIRTSVDHGTALQIAGTSEVEESSMIEALKLAIEIS</sequence>
<dbReference type="HOGENOM" id="CLU_040168_1_0_6"/>
<evidence type="ECO:0000256" key="1">
    <source>
        <dbReference type="ARBA" id="ARBA00022723"/>
    </source>
</evidence>